<reference evidence="2" key="1">
    <citation type="journal article" date="2021" name="Proc. Natl. Acad. Sci. U.S.A.">
        <title>A Catalog of Tens of Thousands of Viruses from Human Metagenomes Reveals Hidden Associations with Chronic Diseases.</title>
        <authorList>
            <person name="Tisza M.J."/>
            <person name="Buck C.B."/>
        </authorList>
    </citation>
    <scope>NUCLEOTIDE SEQUENCE</scope>
    <source>
        <strain evidence="2">Ctrgt10</strain>
    </source>
</reference>
<evidence type="ECO:0000313" key="2">
    <source>
        <dbReference type="EMBL" id="DAD78104.1"/>
    </source>
</evidence>
<evidence type="ECO:0000256" key="1">
    <source>
        <dbReference type="SAM" id="Coils"/>
    </source>
</evidence>
<organism evidence="2">
    <name type="scientific">Siphoviridae sp. ctrgt10</name>
    <dbReference type="NCBI Taxonomy" id="2826479"/>
    <lineage>
        <taxon>Viruses</taxon>
        <taxon>Duplodnaviria</taxon>
        <taxon>Heunggongvirae</taxon>
        <taxon>Uroviricota</taxon>
        <taxon>Caudoviricetes</taxon>
    </lineage>
</organism>
<dbReference type="EMBL" id="BK014839">
    <property type="protein sequence ID" value="DAD78104.1"/>
    <property type="molecule type" value="Genomic_DNA"/>
</dbReference>
<sequence length="137" mass="15784">MVKDNNCNYSSCENTRYKEDAIEIANIYLKTYKYVKIVYVPTGEIVWEAGDKFKNYITTLRKGELIQLNDDYVLEALQMAIVSSYPAHRLCANNLIIGDGKSTCKELIKEKAKRDLIDVENQLRELTEAVNKLKEIL</sequence>
<keyword evidence="1" id="KW-0175">Coiled coil</keyword>
<feature type="coiled-coil region" evidence="1">
    <location>
        <begin position="109"/>
        <end position="136"/>
    </location>
</feature>
<name>A0A8S5M7F9_9CAUD</name>
<protein>
    <submittedName>
        <fullName evidence="2">Uncharacterized protein</fullName>
    </submittedName>
</protein>
<accession>A0A8S5M7F9</accession>
<proteinExistence type="predicted"/>